<sequence>MPRKKSPQEFFRRGKDKGLENCTEGIDGSAVHKKITDKVIKGYQRMVDLYAEDHPGASPYDLKSLKDFLKDIAFGIDSVEDNSNPAEGTVMVYWKQFMAGWRRENEAIPKNTTLSVTNFIKYELPEILRIEGKEIVKNKRLRRFGTQNHFVHLGRQLWGNDWVLYDKPATRVYDWADLLAIVCSSVRVGEYIESTCRAGSGRGLYYRVSIIEYLHCRAIVQADEEILQNVTFGVFLNEHGNAEFAVQLVRDAKGMTDAPDKRPEHSLYKGLGPILLICNPMLPILAILIAIKAFKDYETIEDLLDIQLSEGEIIHLQWKESVLNLPFFKSMSARDKLYAVAQRMKHAGQKDPNTYKNHYQSNNSGRDCQGSYFGLDVRSIANNLFRGLTLARNPQLLQSLPAEKQEEFQNSSEFSEIENELAALRGRRDADSITRRRNLYAERRRLTEKEVRKYQKAQTLRPNQEDRSLQCYHRCIFDRVRFLIPERDRLASTFFETHALRSPTGLSALRDIVALYKKDTEVKFRPSLEPGKCHCFSRPHQRKLAKSTDSNIETQSFYDWRHIYSCYKKSHTGFAELCFLCNKWVFGEAQWSNHCQTDLDCPETLPIQCDLLIYGNVLAAADYCLFCMADVSIPPEERLRQFLDRSPWKDHIHYHYGKYVQITTDEEKSLECPHIGGRCGSAFESVKHFRYHLLDIHCPGLTKESGVLEMATEEDNEDRTRAKIPKRSKGSKPSTKDGIKTGFHFIDETAEIVWTDEAAISVETLPSPMNSGTIEADLGLLVEETSCPDAFEPRLTLDTMDRGILSNFDSDVSSLTSIQTATCSPPPVQAGRPWLSSNEESCDLTALDLETLDLSPIYSASQQRPPIIEDYHCISKAGPEPVAAVESSSDLDDEPVHATSEMVPCSPDGKHYTVDHLLDRWKGWFYVKWFDGSCSWEPRKNILDPGLIEDLERNHRGLHLGVEVIRPRSTKGRKTEYRVHFKGRPEKEDTWVAEKYMSPELIVMHKSDIVSYKYPSLTSEPLKLTPVTTAAIIRLAALIYHQQHSSWGHHNGFQELAPLVSYWALKAVVIAQYKVMTL</sequence>
<dbReference type="SUPFAM" id="SSF54160">
    <property type="entry name" value="Chromo domain-like"/>
    <property type="match status" value="1"/>
</dbReference>
<gene>
    <name evidence="4" type="ORF">QBC36DRAFT_363265</name>
</gene>
<dbReference type="AlphaFoldDB" id="A0AAN6VYY4"/>
<evidence type="ECO:0000313" key="5">
    <source>
        <dbReference type="Proteomes" id="UP001302321"/>
    </source>
</evidence>
<dbReference type="InterPro" id="IPR016197">
    <property type="entry name" value="Chromo-like_dom_sf"/>
</dbReference>
<name>A0AAN6VYY4_9PEZI</name>
<dbReference type="Proteomes" id="UP001302321">
    <property type="component" value="Unassembled WGS sequence"/>
</dbReference>
<comment type="subunit">
    <text evidence="1">Component of the NuA4 histone acetyltransferase complex.</text>
</comment>
<dbReference type="PANTHER" id="PTHR37535">
    <property type="entry name" value="FLUG DOMAIN PROTEIN"/>
    <property type="match status" value="1"/>
</dbReference>
<feature type="region of interest" description="Disordered" evidence="2">
    <location>
        <begin position="712"/>
        <end position="740"/>
    </location>
</feature>
<accession>A0AAN6VYY4</accession>
<dbReference type="PANTHER" id="PTHR37535:SF3">
    <property type="entry name" value="FLUG DOMAIN-CONTAINING PROTEIN"/>
    <property type="match status" value="1"/>
</dbReference>
<feature type="domain" description="Chromo" evidence="3">
    <location>
        <begin position="958"/>
        <end position="1010"/>
    </location>
</feature>
<dbReference type="SMART" id="SM00298">
    <property type="entry name" value="CHROMO"/>
    <property type="match status" value="2"/>
</dbReference>
<dbReference type="EMBL" id="MU866445">
    <property type="protein sequence ID" value="KAK4172260.1"/>
    <property type="molecule type" value="Genomic_DNA"/>
</dbReference>
<evidence type="ECO:0000256" key="2">
    <source>
        <dbReference type="SAM" id="MobiDB-lite"/>
    </source>
</evidence>
<evidence type="ECO:0000256" key="1">
    <source>
        <dbReference type="ARBA" id="ARBA00011353"/>
    </source>
</evidence>
<dbReference type="InterPro" id="IPR000953">
    <property type="entry name" value="Chromo/chromo_shadow_dom"/>
</dbReference>
<comment type="caution">
    <text evidence="4">The sequence shown here is derived from an EMBL/GenBank/DDBJ whole genome shotgun (WGS) entry which is preliminary data.</text>
</comment>
<protein>
    <recommendedName>
        <fullName evidence="3">Chromo domain-containing protein</fullName>
    </recommendedName>
</protein>
<keyword evidence="5" id="KW-1185">Reference proteome</keyword>
<evidence type="ECO:0000259" key="3">
    <source>
        <dbReference type="SMART" id="SM00298"/>
    </source>
</evidence>
<evidence type="ECO:0000313" key="4">
    <source>
        <dbReference type="EMBL" id="KAK4172260.1"/>
    </source>
</evidence>
<dbReference type="CDD" id="cd00024">
    <property type="entry name" value="CD_CSD"/>
    <property type="match status" value="1"/>
</dbReference>
<reference evidence="4" key="2">
    <citation type="submission" date="2023-05" db="EMBL/GenBank/DDBJ databases">
        <authorList>
            <consortium name="Lawrence Berkeley National Laboratory"/>
            <person name="Steindorff A."/>
            <person name="Hensen N."/>
            <person name="Bonometti L."/>
            <person name="Westerberg I."/>
            <person name="Brannstrom I.O."/>
            <person name="Guillou S."/>
            <person name="Cros-Aarteil S."/>
            <person name="Calhoun S."/>
            <person name="Haridas S."/>
            <person name="Kuo A."/>
            <person name="Mondo S."/>
            <person name="Pangilinan J."/>
            <person name="Riley R."/>
            <person name="Labutti K."/>
            <person name="Andreopoulos B."/>
            <person name="Lipzen A."/>
            <person name="Chen C."/>
            <person name="Yanf M."/>
            <person name="Daum C."/>
            <person name="Ng V."/>
            <person name="Clum A."/>
            <person name="Ohm R."/>
            <person name="Martin F."/>
            <person name="Silar P."/>
            <person name="Natvig D."/>
            <person name="Lalanne C."/>
            <person name="Gautier V."/>
            <person name="Ament-Velasquez S.L."/>
            <person name="Kruys A."/>
            <person name="Hutchinson M.I."/>
            <person name="Powell A.J."/>
            <person name="Barry K."/>
            <person name="Miller A.N."/>
            <person name="Grigoriev I.V."/>
            <person name="Debuchy R."/>
            <person name="Gladieux P."/>
            <person name="Thoren M.H."/>
            <person name="Johannesson H."/>
        </authorList>
    </citation>
    <scope>NUCLEOTIDE SEQUENCE</scope>
    <source>
        <strain evidence="4">CBS 892.96</strain>
    </source>
</reference>
<feature type="domain" description="Chromo" evidence="3">
    <location>
        <begin position="911"/>
        <end position="956"/>
    </location>
</feature>
<proteinExistence type="predicted"/>
<reference evidence="4" key="1">
    <citation type="journal article" date="2023" name="Mol. Phylogenet. Evol.">
        <title>Genome-scale phylogeny and comparative genomics of the fungal order Sordariales.</title>
        <authorList>
            <person name="Hensen N."/>
            <person name="Bonometti L."/>
            <person name="Westerberg I."/>
            <person name="Brannstrom I.O."/>
            <person name="Guillou S."/>
            <person name="Cros-Aarteil S."/>
            <person name="Calhoun S."/>
            <person name="Haridas S."/>
            <person name="Kuo A."/>
            <person name="Mondo S."/>
            <person name="Pangilinan J."/>
            <person name="Riley R."/>
            <person name="LaButti K."/>
            <person name="Andreopoulos B."/>
            <person name="Lipzen A."/>
            <person name="Chen C."/>
            <person name="Yan M."/>
            <person name="Daum C."/>
            <person name="Ng V."/>
            <person name="Clum A."/>
            <person name="Steindorff A."/>
            <person name="Ohm R.A."/>
            <person name="Martin F."/>
            <person name="Silar P."/>
            <person name="Natvig D.O."/>
            <person name="Lalanne C."/>
            <person name="Gautier V."/>
            <person name="Ament-Velasquez S.L."/>
            <person name="Kruys A."/>
            <person name="Hutchinson M.I."/>
            <person name="Powell A.J."/>
            <person name="Barry K."/>
            <person name="Miller A.N."/>
            <person name="Grigoriev I.V."/>
            <person name="Debuchy R."/>
            <person name="Gladieux P."/>
            <person name="Hiltunen Thoren M."/>
            <person name="Johannesson H."/>
        </authorList>
    </citation>
    <scope>NUCLEOTIDE SEQUENCE</scope>
    <source>
        <strain evidence="4">CBS 892.96</strain>
    </source>
</reference>
<dbReference type="GO" id="GO:0006338">
    <property type="term" value="P:chromatin remodeling"/>
    <property type="evidence" value="ECO:0007669"/>
    <property type="project" value="UniProtKB-ARBA"/>
</dbReference>
<organism evidence="4 5">
    <name type="scientific">Triangularia setosa</name>
    <dbReference type="NCBI Taxonomy" id="2587417"/>
    <lineage>
        <taxon>Eukaryota</taxon>
        <taxon>Fungi</taxon>
        <taxon>Dikarya</taxon>
        <taxon>Ascomycota</taxon>
        <taxon>Pezizomycotina</taxon>
        <taxon>Sordariomycetes</taxon>
        <taxon>Sordariomycetidae</taxon>
        <taxon>Sordariales</taxon>
        <taxon>Podosporaceae</taxon>
        <taxon>Triangularia</taxon>
    </lineage>
</organism>